<comment type="caution">
    <text evidence="1">The sequence shown here is derived from an EMBL/GenBank/DDBJ whole genome shotgun (WGS) entry which is preliminary data.</text>
</comment>
<evidence type="ECO:0000313" key="2">
    <source>
        <dbReference type="Proteomes" id="UP000251717"/>
    </source>
</evidence>
<accession>A0A315XJQ5</accession>
<dbReference type="Proteomes" id="UP000251717">
    <property type="component" value="Unassembled WGS sequence"/>
</dbReference>
<organism evidence="1 2">
    <name type="scientific">Methanobrevibacter thaueri</name>
    <dbReference type="NCBI Taxonomy" id="190975"/>
    <lineage>
        <taxon>Archaea</taxon>
        <taxon>Methanobacteriati</taxon>
        <taxon>Methanobacteriota</taxon>
        <taxon>Methanomada group</taxon>
        <taxon>Methanobacteria</taxon>
        <taxon>Methanobacteriales</taxon>
        <taxon>Methanobacteriaceae</taxon>
        <taxon>Methanobrevibacter</taxon>
    </lineage>
</organism>
<dbReference type="AlphaFoldDB" id="A0A315XJQ5"/>
<proteinExistence type="predicted"/>
<reference evidence="1 2" key="1">
    <citation type="submission" date="2017-03" db="EMBL/GenBank/DDBJ databases">
        <title>Genome sequence of Methanobrevibacter thaueri.</title>
        <authorList>
            <person name="Poehlein A."/>
            <person name="Seedorf H."/>
            <person name="Daniel R."/>
        </authorList>
    </citation>
    <scope>NUCLEOTIDE SEQUENCE [LARGE SCALE GENOMIC DNA]</scope>
    <source>
        <strain evidence="1 2">DSM 11995</strain>
    </source>
</reference>
<gene>
    <name evidence="1" type="ORF">MBBTH_18440</name>
</gene>
<protein>
    <submittedName>
        <fullName evidence="1">Uncharacterized protein</fullName>
    </submittedName>
</protein>
<evidence type="ECO:0000313" key="1">
    <source>
        <dbReference type="EMBL" id="PWB85245.1"/>
    </source>
</evidence>
<dbReference type="EMBL" id="MZGS01000028">
    <property type="protein sequence ID" value="PWB85245.1"/>
    <property type="molecule type" value="Genomic_DNA"/>
</dbReference>
<keyword evidence="2" id="KW-1185">Reference proteome</keyword>
<sequence>MVIKMTEDRFRKYDELEDDEKEVLDVFRQMKLLADYNKFKLYKYKVEDLIEDYEDLKKLREEIQAKYFSVYDELVNEELIEGELDASIWGIAREQENETWNSELQLMGEIKTNFELAIKMIETGEAEQMIIDDENK</sequence>
<name>A0A315XJQ5_9EURY</name>